<organism evidence="2">
    <name type="scientific">candidate division WWE3 bacterium</name>
    <dbReference type="NCBI Taxonomy" id="2053526"/>
    <lineage>
        <taxon>Bacteria</taxon>
        <taxon>Katanobacteria</taxon>
    </lineage>
</organism>
<evidence type="ECO:0008006" key="3">
    <source>
        <dbReference type="Google" id="ProtNLM"/>
    </source>
</evidence>
<name>A0A7C4TIY4_UNCKA</name>
<keyword evidence="1" id="KW-1133">Transmembrane helix</keyword>
<evidence type="ECO:0000256" key="1">
    <source>
        <dbReference type="SAM" id="Phobius"/>
    </source>
</evidence>
<dbReference type="AlphaFoldDB" id="A0A7C4TIY4"/>
<dbReference type="EMBL" id="DSRT01000064">
    <property type="protein sequence ID" value="HGW29529.1"/>
    <property type="molecule type" value="Genomic_DNA"/>
</dbReference>
<keyword evidence="1" id="KW-0812">Transmembrane</keyword>
<reference evidence="2" key="1">
    <citation type="journal article" date="2020" name="mSystems">
        <title>Genome- and Community-Level Interaction Insights into Carbon Utilization and Element Cycling Functions of Hydrothermarchaeota in Hydrothermal Sediment.</title>
        <authorList>
            <person name="Zhou Z."/>
            <person name="Liu Y."/>
            <person name="Xu W."/>
            <person name="Pan J."/>
            <person name="Luo Z.H."/>
            <person name="Li M."/>
        </authorList>
    </citation>
    <scope>NUCLEOTIDE SEQUENCE [LARGE SCALE GENOMIC DNA]</scope>
    <source>
        <strain evidence="2">SpSt-417</strain>
    </source>
</reference>
<keyword evidence="1" id="KW-0472">Membrane</keyword>
<evidence type="ECO:0000313" key="2">
    <source>
        <dbReference type="EMBL" id="HGW29529.1"/>
    </source>
</evidence>
<feature type="transmembrane region" description="Helical" evidence="1">
    <location>
        <begin position="25"/>
        <end position="47"/>
    </location>
</feature>
<gene>
    <name evidence="2" type="ORF">ENR63_01230</name>
</gene>
<protein>
    <recommendedName>
        <fullName evidence="3">Glycosyltransferase</fullName>
    </recommendedName>
</protein>
<sequence length="107" mass="11715">MLDLVTLSFMLYFAKKPFSMMPGRLFGTTGVIIAGLGGVTGIYLLVLKLMGQSIGNRPLLIVAVLMVTVGVQSMMTGMLGELMLRIYFESSGRKSYMSREVIKRTGL</sequence>
<comment type="caution">
    <text evidence="2">The sequence shown here is derived from an EMBL/GenBank/DDBJ whole genome shotgun (WGS) entry which is preliminary data.</text>
</comment>
<proteinExistence type="predicted"/>
<accession>A0A7C4TIY4</accession>
<feature type="transmembrane region" description="Helical" evidence="1">
    <location>
        <begin position="59"/>
        <end position="88"/>
    </location>
</feature>